<dbReference type="InterPro" id="IPR013424">
    <property type="entry name" value="Ice-binding_C"/>
</dbReference>
<gene>
    <name evidence="4" type="ORF">EUV02_14970</name>
</gene>
<evidence type="ECO:0000256" key="1">
    <source>
        <dbReference type="SAM" id="SignalP"/>
    </source>
</evidence>
<reference evidence="4 5" key="1">
    <citation type="submission" date="2019-02" db="EMBL/GenBank/DDBJ databases">
        <title>Polymorphobacter sp. isolated from the lake at the Tibet of China.</title>
        <authorList>
            <person name="Li A."/>
        </authorList>
    </citation>
    <scope>NUCLEOTIDE SEQUENCE [LARGE SCALE GENOMIC DNA]</scope>
    <source>
        <strain evidence="4 5">DJ1R-1</strain>
    </source>
</reference>
<dbReference type="PANTHER" id="PTHR37957">
    <property type="entry name" value="BLR7070 PROTEIN"/>
    <property type="match status" value="1"/>
</dbReference>
<accession>A0A4Y9EK06</accession>
<comment type="caution">
    <text evidence="4">The sequence shown here is derived from an EMBL/GenBank/DDBJ whole genome shotgun (WGS) entry which is preliminary data.</text>
</comment>
<dbReference type="Pfam" id="PF13449">
    <property type="entry name" value="Phytase-like"/>
    <property type="match status" value="1"/>
</dbReference>
<proteinExistence type="predicted"/>
<dbReference type="AlphaFoldDB" id="A0A4Y9EK06"/>
<feature type="chain" id="PRO_5021240405" evidence="1">
    <location>
        <begin position="33"/>
        <end position="503"/>
    </location>
</feature>
<evidence type="ECO:0000313" key="5">
    <source>
        <dbReference type="Proteomes" id="UP000297737"/>
    </source>
</evidence>
<name>A0A4Y9EK06_9SPHN</name>
<keyword evidence="1" id="KW-0732">Signal</keyword>
<organism evidence="4 5">
    <name type="scientific">Glacieibacterium arshaanense</name>
    <dbReference type="NCBI Taxonomy" id="2511025"/>
    <lineage>
        <taxon>Bacteria</taxon>
        <taxon>Pseudomonadati</taxon>
        <taxon>Pseudomonadota</taxon>
        <taxon>Alphaproteobacteria</taxon>
        <taxon>Sphingomonadales</taxon>
        <taxon>Sphingosinicellaceae</taxon>
        <taxon>Glacieibacterium</taxon>
    </lineage>
</organism>
<dbReference type="Pfam" id="PF07589">
    <property type="entry name" value="PEP-CTERM"/>
    <property type="match status" value="1"/>
</dbReference>
<evidence type="ECO:0000259" key="2">
    <source>
        <dbReference type="Pfam" id="PF07589"/>
    </source>
</evidence>
<evidence type="ECO:0000313" key="4">
    <source>
        <dbReference type="EMBL" id="TFU00351.1"/>
    </source>
</evidence>
<dbReference type="PANTHER" id="PTHR37957:SF1">
    <property type="entry name" value="PHYTASE-LIKE DOMAIN-CONTAINING PROTEIN"/>
    <property type="match status" value="1"/>
</dbReference>
<evidence type="ECO:0000259" key="3">
    <source>
        <dbReference type="Pfam" id="PF13449"/>
    </source>
</evidence>
<dbReference type="EMBL" id="SIHO01000004">
    <property type="protein sequence ID" value="TFU00351.1"/>
    <property type="molecule type" value="Genomic_DNA"/>
</dbReference>
<sequence>MASLNATGDSDMTISKLAAALLLGAAALPAHAAITFGGALDVAGDATDLATLGNGPNLNRLSFGSDLTYNARTGTFYGISDRGPGGGTIDWAPRVEAFKIDVSGSAAPSNFQLQSTTVFRQANGQVYSGLFPNLIPGGSSTNLNKSLDSEGIVRLSNGHFLVADEYGPSIYEMDRNGKFLRAFTQPSNILPKVGSTVDYVATRPTLTSGRQDNRGYEGLTVSADGKTAWGILQDPLVNEGASNDGRRSQNLRIVQFDVATGVAQKQFAYQLEALSAINGRIPGTADDFSATNQGRSIGVSSLTWIGGTKFLVIERDNRGQGPDNIVAGALQPSGTKRIYMIDIAGASDVSGVSFVGSNSLPSGVVPVGKSLFIDVQSALLTAGLVLPEKLEGLAIGPKLAGGGFALILATDNDFSVTQGSGVQTDVCTNGVQVALGAGCPTGSSLVPSRLYSFAVTGDDAKQFDASLFAVPEPATWSMMIAGFGLVGGAMRRRATRVTTSVAA</sequence>
<feature type="domain" description="Ice-binding protein C-terminal" evidence="2">
    <location>
        <begin position="469"/>
        <end position="493"/>
    </location>
</feature>
<protein>
    <submittedName>
        <fullName evidence="4">PEP-CTERM sorting domain-containing protein</fullName>
    </submittedName>
</protein>
<feature type="domain" description="Phytase-like" evidence="3">
    <location>
        <begin position="65"/>
        <end position="414"/>
    </location>
</feature>
<keyword evidence="5" id="KW-1185">Reference proteome</keyword>
<dbReference type="InterPro" id="IPR027372">
    <property type="entry name" value="Phytase-like_dom"/>
</dbReference>
<dbReference type="OrthoDB" id="9795869at2"/>
<dbReference type="NCBIfam" id="NF035944">
    <property type="entry name" value="PEPxxWA-CTERM"/>
    <property type="match status" value="1"/>
</dbReference>
<dbReference type="Proteomes" id="UP000297737">
    <property type="component" value="Unassembled WGS sequence"/>
</dbReference>
<dbReference type="NCBIfam" id="TIGR02595">
    <property type="entry name" value="PEP_CTERM"/>
    <property type="match status" value="1"/>
</dbReference>
<feature type="signal peptide" evidence="1">
    <location>
        <begin position="1"/>
        <end position="32"/>
    </location>
</feature>